<dbReference type="RefSeq" id="WP_010879287.1">
    <property type="nucleotide sequence ID" value="NZ_CP006577.1"/>
</dbReference>
<keyword evidence="3 5" id="KW-1133">Transmembrane helix</keyword>
<dbReference type="GO" id="GO:0004252">
    <property type="term" value="F:serine-type endopeptidase activity"/>
    <property type="evidence" value="ECO:0007669"/>
    <property type="project" value="InterPro"/>
</dbReference>
<evidence type="ECO:0000256" key="5">
    <source>
        <dbReference type="SAM" id="Phobius"/>
    </source>
</evidence>
<dbReference type="InterPro" id="IPR036286">
    <property type="entry name" value="LexA/Signal_pep-like_sf"/>
</dbReference>
<dbReference type="PANTHER" id="PTHR10806:SF6">
    <property type="entry name" value="SIGNAL PEPTIDASE COMPLEX CATALYTIC SUBUNIT SEC11"/>
    <property type="match status" value="1"/>
</dbReference>
<feature type="transmembrane region" description="Helical" evidence="5">
    <location>
        <begin position="15"/>
        <end position="41"/>
    </location>
</feature>
<proteinExistence type="predicted"/>
<evidence type="ECO:0000256" key="2">
    <source>
        <dbReference type="ARBA" id="ARBA00022692"/>
    </source>
</evidence>
<dbReference type="KEGG" id="afg:AFULGI_00020420"/>
<keyword evidence="4 5" id="KW-0472">Membrane</keyword>
<dbReference type="GO" id="GO:0016020">
    <property type="term" value="C:membrane"/>
    <property type="evidence" value="ECO:0007669"/>
    <property type="project" value="UniProtKB-SubCell"/>
</dbReference>
<evidence type="ECO:0000256" key="4">
    <source>
        <dbReference type="ARBA" id="ARBA00023136"/>
    </source>
</evidence>
<reference evidence="7 8" key="1">
    <citation type="submission" date="2013-07" db="EMBL/GenBank/DDBJ databases">
        <title>Genome of Archaeoglobus fulgidus.</title>
        <authorList>
            <person name="Fiebig A."/>
            <person name="Birkeland N.-K."/>
        </authorList>
    </citation>
    <scope>NUCLEOTIDE SEQUENCE [LARGE SCALE GENOMIC DNA]</scope>
    <source>
        <strain evidence="7 8">DSM 8774</strain>
    </source>
</reference>
<evidence type="ECO:0000256" key="3">
    <source>
        <dbReference type="ARBA" id="ARBA00022989"/>
    </source>
</evidence>
<dbReference type="GeneID" id="24795534"/>
<keyword evidence="2 5" id="KW-0812">Transmembrane</keyword>
<sequence>MDTESKTYQFLKDVVSTLIIVAVVVGGGIAITGTWPFMVAVESGSMEPHLYPGDVVFLLSPSRTGGIVTWEEGKETGYMSFGNYGDVIVYKPNGYGKPIIHRAIAYVHKGDYIPAIVNGKLVLTNQIAESDGYITQGDNVRTNQLPDQAVPAAFSPIGEKILPVKEDWIIGVAKFRVPYIGYLRLLIPI</sequence>
<protein>
    <submittedName>
        <fullName evidence="7">Signal peptidase I</fullName>
    </submittedName>
</protein>
<dbReference type="Pfam" id="PF10502">
    <property type="entry name" value="Peptidase_S26"/>
    <property type="match status" value="1"/>
</dbReference>
<dbReference type="InterPro" id="IPR019533">
    <property type="entry name" value="Peptidase_S26"/>
</dbReference>
<dbReference type="SUPFAM" id="SSF51306">
    <property type="entry name" value="LexA/Signal peptidase"/>
    <property type="match status" value="1"/>
</dbReference>
<dbReference type="CDD" id="cd06530">
    <property type="entry name" value="S26_SPase_I"/>
    <property type="match status" value="1"/>
</dbReference>
<dbReference type="InterPro" id="IPR001733">
    <property type="entry name" value="Peptidase_S26B"/>
</dbReference>
<dbReference type="GO" id="GO:0006465">
    <property type="term" value="P:signal peptide processing"/>
    <property type="evidence" value="ECO:0007669"/>
    <property type="project" value="InterPro"/>
</dbReference>
<dbReference type="PANTHER" id="PTHR10806">
    <property type="entry name" value="SIGNAL PEPTIDASE COMPLEX CATALYTIC SUBUNIT SEC11"/>
    <property type="match status" value="1"/>
</dbReference>
<evidence type="ECO:0000259" key="6">
    <source>
        <dbReference type="Pfam" id="PF10502"/>
    </source>
</evidence>
<accession>A0A075WG63</accession>
<dbReference type="Proteomes" id="UP000028501">
    <property type="component" value="Chromosome"/>
</dbReference>
<dbReference type="HOGENOM" id="CLU_054902_1_1_2"/>
<comment type="subcellular location">
    <subcellularLocation>
        <location evidence="1">Membrane</location>
    </subcellularLocation>
</comment>
<evidence type="ECO:0000313" key="7">
    <source>
        <dbReference type="EMBL" id="AIG98792.1"/>
    </source>
</evidence>
<dbReference type="EMBL" id="CP006577">
    <property type="protein sequence ID" value="AIG98792.1"/>
    <property type="molecule type" value="Genomic_DNA"/>
</dbReference>
<dbReference type="AlphaFoldDB" id="A0A075WG63"/>
<gene>
    <name evidence="7" type="ORF">AFULGI_00020420</name>
</gene>
<evidence type="ECO:0000313" key="8">
    <source>
        <dbReference type="Proteomes" id="UP000028501"/>
    </source>
</evidence>
<feature type="domain" description="Peptidase S26" evidence="6">
    <location>
        <begin position="14"/>
        <end position="129"/>
    </location>
</feature>
<evidence type="ECO:0000256" key="1">
    <source>
        <dbReference type="ARBA" id="ARBA00004370"/>
    </source>
</evidence>
<organism evidence="7 8">
    <name type="scientific">Archaeoglobus fulgidus DSM 8774</name>
    <dbReference type="NCBI Taxonomy" id="1344584"/>
    <lineage>
        <taxon>Archaea</taxon>
        <taxon>Methanobacteriati</taxon>
        <taxon>Methanobacteriota</taxon>
        <taxon>Archaeoglobi</taxon>
        <taxon>Archaeoglobales</taxon>
        <taxon>Archaeoglobaceae</taxon>
        <taxon>Archaeoglobus</taxon>
    </lineage>
</organism>
<name>A0A075WG63_ARCFL</name>
<dbReference type="Gene3D" id="2.10.109.10">
    <property type="entry name" value="Umud Fragment, subunit A"/>
    <property type="match status" value="1"/>
</dbReference>